<protein>
    <submittedName>
        <fullName evidence="7">Glutamate/tyrosine decarboxylase-like PLP-dependent enzyme</fullName>
    </submittedName>
</protein>
<dbReference type="GO" id="GO:0030170">
    <property type="term" value="F:pyridoxal phosphate binding"/>
    <property type="evidence" value="ECO:0007669"/>
    <property type="project" value="InterPro"/>
</dbReference>
<evidence type="ECO:0000256" key="6">
    <source>
        <dbReference type="RuleBase" id="RU000382"/>
    </source>
</evidence>
<evidence type="ECO:0000256" key="2">
    <source>
        <dbReference type="ARBA" id="ARBA00022898"/>
    </source>
</evidence>
<dbReference type="OrthoDB" id="3401800at2"/>
<evidence type="ECO:0000313" key="7">
    <source>
        <dbReference type="EMBL" id="RZT86847.1"/>
    </source>
</evidence>
<evidence type="ECO:0000313" key="8">
    <source>
        <dbReference type="Proteomes" id="UP000291591"/>
    </source>
</evidence>
<feature type="modified residue" description="N6-(pyridoxal phosphate)lysine" evidence="5">
    <location>
        <position position="229"/>
    </location>
</feature>
<name>A0A4Q7UXP1_PSEST</name>
<accession>A0A4Q7UXP1</accession>
<dbReference type="Proteomes" id="UP000291591">
    <property type="component" value="Unassembled WGS sequence"/>
</dbReference>
<dbReference type="GO" id="GO:0004058">
    <property type="term" value="F:aromatic-L-amino-acid decarboxylase activity"/>
    <property type="evidence" value="ECO:0007669"/>
    <property type="project" value="UniProtKB-ARBA"/>
</dbReference>
<comment type="similarity">
    <text evidence="4">Belongs to the group II decarboxylase family. Sphingosine-1-phosphate lyase subfamily.</text>
</comment>
<reference evidence="7 8" key="1">
    <citation type="submission" date="2019-02" db="EMBL/GenBank/DDBJ databases">
        <title>Sequencing the genomes of 1000 actinobacteria strains.</title>
        <authorList>
            <person name="Klenk H.-P."/>
        </authorList>
    </citation>
    <scope>NUCLEOTIDE SEQUENCE [LARGE SCALE GENOMIC DNA]</scope>
    <source>
        <strain evidence="7 8">DSM 45779</strain>
    </source>
</reference>
<proteinExistence type="inferred from homology"/>
<organism evidence="7 8">
    <name type="scientific">Pseudonocardia sediminis</name>
    <dbReference type="NCBI Taxonomy" id="1397368"/>
    <lineage>
        <taxon>Bacteria</taxon>
        <taxon>Bacillati</taxon>
        <taxon>Actinomycetota</taxon>
        <taxon>Actinomycetes</taxon>
        <taxon>Pseudonocardiales</taxon>
        <taxon>Pseudonocardiaceae</taxon>
        <taxon>Pseudonocardia</taxon>
    </lineage>
</organism>
<keyword evidence="2 5" id="KW-0663">Pyridoxal phosphate</keyword>
<dbReference type="GO" id="GO:0019752">
    <property type="term" value="P:carboxylic acid metabolic process"/>
    <property type="evidence" value="ECO:0007669"/>
    <property type="project" value="InterPro"/>
</dbReference>
<dbReference type="InterPro" id="IPR015422">
    <property type="entry name" value="PyrdxlP-dep_Trfase_small"/>
</dbReference>
<comment type="caution">
    <text evidence="7">The sequence shown here is derived from an EMBL/GenBank/DDBJ whole genome shotgun (WGS) entry which is preliminary data.</text>
</comment>
<comment type="cofactor">
    <cofactor evidence="1 5 6">
        <name>pyridoxal 5'-phosphate</name>
        <dbReference type="ChEBI" id="CHEBI:597326"/>
    </cofactor>
</comment>
<dbReference type="AlphaFoldDB" id="A0A4Q7UXP1"/>
<dbReference type="PANTHER" id="PTHR42735">
    <property type="match status" value="1"/>
</dbReference>
<dbReference type="Gene3D" id="3.90.1150.10">
    <property type="entry name" value="Aspartate Aminotransferase, domain 1"/>
    <property type="match status" value="1"/>
</dbReference>
<evidence type="ECO:0000256" key="5">
    <source>
        <dbReference type="PIRSR" id="PIRSR602129-50"/>
    </source>
</evidence>
<gene>
    <name evidence="7" type="ORF">EV383_3746</name>
</gene>
<evidence type="ECO:0000256" key="4">
    <source>
        <dbReference type="ARBA" id="ARBA00038302"/>
    </source>
</evidence>
<evidence type="ECO:0000256" key="3">
    <source>
        <dbReference type="ARBA" id="ARBA00023239"/>
    </source>
</evidence>
<evidence type="ECO:0000256" key="1">
    <source>
        <dbReference type="ARBA" id="ARBA00001933"/>
    </source>
</evidence>
<dbReference type="InterPro" id="IPR050477">
    <property type="entry name" value="GrpII_AminoAcid_Decarb"/>
</dbReference>
<dbReference type="EMBL" id="SHKL01000001">
    <property type="protein sequence ID" value="RZT86847.1"/>
    <property type="molecule type" value="Genomic_DNA"/>
</dbReference>
<sequence length="469" mass="48690">MSDVLARLEALRGDDLPTHGGRTLAYVYDSGLADADAIGRTALASFGATNGLDPTAFPSLTAMERDLVAFARPLFHAPEASVGTVTSGGTESVLLAVQTARDAHPEIGRPAMVVPTSAHGAFHKAAHYFGVEPVAVDVDPVTMRAVPEAMTAAMDAHAGRVVLVAASTPSYAHGVIDPVGPIAAAAAERGVRCHVDACIGGWVLPWSDVAQPWDFAVPGVTSLSADLHKYAYTPKGVSLLLHRDAALRRPQFFASADWPGYTMLNATMQSTRSGGPLAAAWAVTQHIGAEGYRTLVATTLDATRALAEAVRSTEHLRLAAEPDASLLAVACDDALDVFTLSDEMGERGWFVQPQMAFRGLPATLHLTVCAATAGGVDDFVVALRDSVAAAVAAGPVQVAPELRAAAAQLDPATLDDAAFDGLLQLAGLGGEGGAVAVPKRMAPVNALLDAAPPRLREALLIAFLDRLTR</sequence>
<dbReference type="Pfam" id="PF00282">
    <property type="entry name" value="Pyridoxal_deC"/>
    <property type="match status" value="1"/>
</dbReference>
<dbReference type="InterPro" id="IPR002129">
    <property type="entry name" value="PyrdxlP-dep_de-COase"/>
</dbReference>
<dbReference type="InterPro" id="IPR015421">
    <property type="entry name" value="PyrdxlP-dep_Trfase_major"/>
</dbReference>
<dbReference type="Gene3D" id="3.40.640.10">
    <property type="entry name" value="Type I PLP-dependent aspartate aminotransferase-like (Major domain)"/>
    <property type="match status" value="1"/>
</dbReference>
<keyword evidence="8" id="KW-1185">Reference proteome</keyword>
<dbReference type="RefSeq" id="WP_130291075.1">
    <property type="nucleotide sequence ID" value="NZ_SHKL01000001.1"/>
</dbReference>
<dbReference type="InterPro" id="IPR015424">
    <property type="entry name" value="PyrdxlP-dep_Trfase"/>
</dbReference>
<dbReference type="SUPFAM" id="SSF53383">
    <property type="entry name" value="PLP-dependent transferases"/>
    <property type="match status" value="1"/>
</dbReference>
<dbReference type="PANTHER" id="PTHR42735:SF6">
    <property type="entry name" value="SPHINGOSINE-1-PHOSPHATE LYASE 1"/>
    <property type="match status" value="1"/>
</dbReference>
<keyword evidence="3 6" id="KW-0456">Lyase</keyword>